<feature type="coiled-coil region" evidence="1">
    <location>
        <begin position="367"/>
        <end position="394"/>
    </location>
</feature>
<sequence>MMENKTRRWILVLGMHRSGTSAIAGALAHNGIAFGDSFIELQGDVNEKGFWEHAELVAINEALMKELGAAWFDPFSLMTQFEQGWRPSDALFGRMCAFLRHPEFADAQQCGLKDPRLSVLLPCWQQAMSYMGDEACYLLMNRDMDQVARSLQKRDQMSLLLGQLLWGEYTFSVEAYTRNLPRCWLDYEAMLANPGAALAHIQLQLSLSTTASADFIDPSMQRQLSRGSKNSRVTSLNVLADKIAAHGEQILEHDWSHWHAHYRDELASAELWLQTLVTDFRTLNTALVASMHLGESHSLALATIDQRDEQLALLQQQLGVLGEQHSIALDTLRVRDAEIHRLNEQLQEEGEAHGYAIRIVEQRDVALNQCNLEIDAYKQRIEDISQVLEEQQLHLNAIRAHPMLHWFINRFVTKL</sequence>
<name>A0AAV4YIB0_AERCA</name>
<dbReference type="RefSeq" id="WP_223916213.1">
    <property type="nucleotide sequence ID" value="NZ_BPNG01000040.1"/>
</dbReference>
<dbReference type="AlphaFoldDB" id="A0AAV4YIB0"/>
<organism evidence="2 3">
    <name type="scientific">Aeromonas caviae</name>
    <name type="common">Aeromonas punctata</name>
    <dbReference type="NCBI Taxonomy" id="648"/>
    <lineage>
        <taxon>Bacteria</taxon>
        <taxon>Pseudomonadati</taxon>
        <taxon>Pseudomonadota</taxon>
        <taxon>Gammaproteobacteria</taxon>
        <taxon>Aeromonadales</taxon>
        <taxon>Aeromonadaceae</taxon>
        <taxon>Aeromonas</taxon>
    </lineage>
</organism>
<dbReference type="SUPFAM" id="SSF52540">
    <property type="entry name" value="P-loop containing nucleoside triphosphate hydrolases"/>
    <property type="match status" value="1"/>
</dbReference>
<comment type="caution">
    <text evidence="2">The sequence shown here is derived from an EMBL/GenBank/DDBJ whole genome shotgun (WGS) entry which is preliminary data.</text>
</comment>
<dbReference type="PIRSF" id="PIRSF029407">
    <property type="entry name" value="UCP029407"/>
    <property type="match status" value="1"/>
</dbReference>
<protein>
    <submittedName>
        <fullName evidence="2">Sulfotransferase family protein</fullName>
    </submittedName>
</protein>
<reference evidence="2" key="1">
    <citation type="submission" date="2021-07" db="EMBL/GenBank/DDBJ databases">
        <title>Draft genome sequence of carbapenem-resistant Aeromonas spp. in Japan.</title>
        <authorList>
            <person name="Maehana S."/>
            <person name="Suzuki M."/>
            <person name="Kitasato H."/>
        </authorList>
    </citation>
    <scope>NUCLEOTIDE SEQUENCE</scope>
    <source>
        <strain evidence="2">KAM343</strain>
    </source>
</reference>
<evidence type="ECO:0000256" key="1">
    <source>
        <dbReference type="SAM" id="Coils"/>
    </source>
</evidence>
<dbReference type="Proteomes" id="UP000886939">
    <property type="component" value="Unassembled WGS sequence"/>
</dbReference>
<keyword evidence="1" id="KW-0175">Coiled coil</keyword>
<proteinExistence type="predicted"/>
<evidence type="ECO:0000313" key="2">
    <source>
        <dbReference type="EMBL" id="GJA40698.1"/>
    </source>
</evidence>
<dbReference type="InterPro" id="IPR014556">
    <property type="entry name" value="UCP029407"/>
</dbReference>
<dbReference type="InterPro" id="IPR027417">
    <property type="entry name" value="P-loop_NTPase"/>
</dbReference>
<evidence type="ECO:0000313" key="3">
    <source>
        <dbReference type="Proteomes" id="UP000886939"/>
    </source>
</evidence>
<dbReference type="EMBL" id="BPNI01000021">
    <property type="protein sequence ID" value="GJA40698.1"/>
    <property type="molecule type" value="Genomic_DNA"/>
</dbReference>
<accession>A0AAV4YIB0</accession>
<gene>
    <name evidence="2" type="ORF">KAM343_14940</name>
</gene>
<dbReference type="Gene3D" id="3.40.50.300">
    <property type="entry name" value="P-loop containing nucleotide triphosphate hydrolases"/>
    <property type="match status" value="1"/>
</dbReference>